<evidence type="ECO:0000313" key="3">
    <source>
        <dbReference type="EMBL" id="GAA0183337.1"/>
    </source>
</evidence>
<evidence type="ECO:0000256" key="2">
    <source>
        <dbReference type="SAM" id="Phobius"/>
    </source>
</evidence>
<keyword evidence="4" id="KW-1185">Reference proteome</keyword>
<reference evidence="3 4" key="1">
    <citation type="submission" date="2024-01" db="EMBL/GenBank/DDBJ databases">
        <title>The complete chloroplast genome sequence of Lithospermum erythrorhizon: insights into the phylogenetic relationship among Boraginaceae species and the maternal lineages of purple gromwells.</title>
        <authorList>
            <person name="Okada T."/>
            <person name="Watanabe K."/>
        </authorList>
    </citation>
    <scope>NUCLEOTIDE SEQUENCE [LARGE SCALE GENOMIC DNA]</scope>
</reference>
<gene>
    <name evidence="3" type="ORF">LIER_30763</name>
</gene>
<dbReference type="EMBL" id="BAABME010011163">
    <property type="protein sequence ID" value="GAA0183337.1"/>
    <property type="molecule type" value="Genomic_DNA"/>
</dbReference>
<keyword evidence="2" id="KW-0812">Transmembrane</keyword>
<feature type="transmembrane region" description="Helical" evidence="2">
    <location>
        <begin position="117"/>
        <end position="138"/>
    </location>
</feature>
<feature type="region of interest" description="Disordered" evidence="1">
    <location>
        <begin position="89"/>
        <end position="108"/>
    </location>
</feature>
<keyword evidence="2" id="KW-1133">Transmembrane helix</keyword>
<dbReference type="Proteomes" id="UP001454036">
    <property type="component" value="Unassembled WGS sequence"/>
</dbReference>
<name>A0AAV3RPT6_LITER</name>
<comment type="caution">
    <text evidence="3">The sequence shown here is derived from an EMBL/GenBank/DDBJ whole genome shotgun (WGS) entry which is preliminary data.</text>
</comment>
<dbReference type="AlphaFoldDB" id="A0AAV3RPT6"/>
<proteinExistence type="predicted"/>
<sequence length="241" mass="26661">MSFTAYWVNTRPLPLHFYSDPRVLRMAGLIPGSTADPGTPEALRATFNVLELDNHFEVGSLVSLTANPSSSPAVPNSHSPPSLVELSVSRKRMGSPPMSPQSTHPRRMPEKAFMTQVGISFAIIFTVMCPLLLLRFFAGPLSLSSSPPKVASIREISEGHGPRGINLFRLFPKERGIFFLEAQGSGRRGPPASLKTLTPDYDSLKERYAANVRKTDSLLEELEGVRVERNSTQHERDCFRI</sequence>
<evidence type="ECO:0000256" key="1">
    <source>
        <dbReference type="SAM" id="MobiDB-lite"/>
    </source>
</evidence>
<organism evidence="3 4">
    <name type="scientific">Lithospermum erythrorhizon</name>
    <name type="common">Purple gromwell</name>
    <name type="synonym">Lithospermum officinale var. erythrorhizon</name>
    <dbReference type="NCBI Taxonomy" id="34254"/>
    <lineage>
        <taxon>Eukaryota</taxon>
        <taxon>Viridiplantae</taxon>
        <taxon>Streptophyta</taxon>
        <taxon>Embryophyta</taxon>
        <taxon>Tracheophyta</taxon>
        <taxon>Spermatophyta</taxon>
        <taxon>Magnoliopsida</taxon>
        <taxon>eudicotyledons</taxon>
        <taxon>Gunneridae</taxon>
        <taxon>Pentapetalae</taxon>
        <taxon>asterids</taxon>
        <taxon>lamiids</taxon>
        <taxon>Boraginales</taxon>
        <taxon>Boraginaceae</taxon>
        <taxon>Boraginoideae</taxon>
        <taxon>Lithospermeae</taxon>
        <taxon>Lithospermum</taxon>
    </lineage>
</organism>
<evidence type="ECO:0000313" key="4">
    <source>
        <dbReference type="Proteomes" id="UP001454036"/>
    </source>
</evidence>
<protein>
    <submittedName>
        <fullName evidence="3">Uncharacterized protein</fullName>
    </submittedName>
</protein>
<keyword evidence="2" id="KW-0472">Membrane</keyword>
<accession>A0AAV3RPT6</accession>